<dbReference type="InParanoid" id="C1E482"/>
<dbReference type="PANTHER" id="PTHR43173">
    <property type="entry name" value="ABC1 FAMILY PROTEIN"/>
    <property type="match status" value="1"/>
</dbReference>
<evidence type="ECO:0000256" key="1">
    <source>
        <dbReference type="SAM" id="MobiDB-lite"/>
    </source>
</evidence>
<dbReference type="FunCoup" id="C1E482">
    <property type="interactions" value="114"/>
</dbReference>
<feature type="compositionally biased region" description="Acidic residues" evidence="1">
    <location>
        <begin position="37"/>
        <end position="74"/>
    </location>
</feature>
<feature type="region of interest" description="Disordered" evidence="1">
    <location>
        <begin position="18"/>
        <end position="110"/>
    </location>
</feature>
<dbReference type="GeneID" id="8242706"/>
<feature type="domain" description="ABC1 atypical kinase-like" evidence="2">
    <location>
        <begin position="372"/>
        <end position="633"/>
    </location>
</feature>
<dbReference type="OMA" id="HELALVM"/>
<sequence>MGAGGSKALEPVVWLFKKPDAHRSEDASTSDNPWDALTDEQMEALSDEELDALLSASDEDEDDDDDADEDETSDADTVITTPASSTSRAASTPTPAPKKPKATKKAKAPKGDGPIAIALGAIGGAKDAVASTARRAVTAASTAMRRRVEAIATTPKNELAARIALASLKGVRGAALHAVATSFAGCYLPRLTTAVKAAATASVAAPLLRRAGVGSKLAAIVPGTSLESVGYVLELVSPISPDVVTDVAVRAAPAVAGLTQLARRFARSHVRYLVVRSVLRAVAREKTRRAEYAVRVAPIVAAYGVKKPLIKRKKLPSQRDAAWLAMHRWGSAEMRRVIADFGGFYRKVGQIMGTARQMMPEPYIEAFAETMDNNPPVPFPVVKRLVERSLGAKLSEHFSDFDEKPLATASIAQVHQATLAKNKKKVVVKVRIADVRTMVGDVRSMLHTTLVMKRLGLDNGVDFPTIFRAYLDVIAGEFDFTAEAAKINEFRELFETYGLGDRVAVPVVIEDLSTSEVLVMERVRGVKLLSVLNRARQRGRRPLVPAAAAKVHVDGGIGWDGVFDTMFKCWSVMLLRHGHYHSDPHPGNFIVAKDGRLAILDWGQTQVAPEAYRLHLCRLVVSMVAEDYPKIAEEVRLHSQVQLERPTTEALAALCYAYFDTRPTPLAEVNMMDLNNSPFLRNRITQNTQEGFFTIRSVFLLRGMMATCGVTSSMVEAWEEDARAVLRASGDRTVPSVIRSRSRRMLTRTWLSLQKSLNVGAGARLNTLEAGREGTGRSP</sequence>
<dbReference type="CDD" id="cd05121">
    <property type="entry name" value="ABC1_ADCK3-like"/>
    <property type="match status" value="1"/>
</dbReference>
<dbReference type="AlphaFoldDB" id="C1E482"/>
<gene>
    <name evidence="3" type="ORF">MICPUN_57944</name>
</gene>
<dbReference type="PANTHER" id="PTHR43173:SF12">
    <property type="entry name" value="PROTEIN KINASE SUPERFAMILY PROTEIN"/>
    <property type="match status" value="1"/>
</dbReference>
<dbReference type="Pfam" id="PF03109">
    <property type="entry name" value="ABC1"/>
    <property type="match status" value="1"/>
</dbReference>
<accession>C1E482</accession>
<evidence type="ECO:0000259" key="2">
    <source>
        <dbReference type="Pfam" id="PF03109"/>
    </source>
</evidence>
<dbReference type="STRING" id="296587.C1E482"/>
<protein>
    <recommendedName>
        <fullName evidence="2">ABC1 atypical kinase-like domain-containing protein</fullName>
    </recommendedName>
</protein>
<dbReference type="InterPro" id="IPR011009">
    <property type="entry name" value="Kinase-like_dom_sf"/>
</dbReference>
<dbReference type="eggNOG" id="KOG1235">
    <property type="taxonomic scope" value="Eukaryota"/>
</dbReference>
<dbReference type="OrthoDB" id="427480at2759"/>
<dbReference type="InterPro" id="IPR051130">
    <property type="entry name" value="Mito_struct-func_regulator"/>
</dbReference>
<keyword evidence="4" id="KW-1185">Reference proteome</keyword>
<organism evidence="3 4">
    <name type="scientific">Micromonas commoda (strain RCC299 / NOUM17 / CCMP2709)</name>
    <name type="common">Picoplanktonic green alga</name>
    <dbReference type="NCBI Taxonomy" id="296587"/>
    <lineage>
        <taxon>Eukaryota</taxon>
        <taxon>Viridiplantae</taxon>
        <taxon>Chlorophyta</taxon>
        <taxon>Mamiellophyceae</taxon>
        <taxon>Mamiellales</taxon>
        <taxon>Mamiellaceae</taxon>
        <taxon>Micromonas</taxon>
    </lineage>
</organism>
<dbReference type="EMBL" id="CP001325">
    <property type="protein sequence ID" value="ACO62678.1"/>
    <property type="molecule type" value="Genomic_DNA"/>
</dbReference>
<dbReference type="KEGG" id="mis:MICPUN_57944"/>
<dbReference type="RefSeq" id="XP_002501420.1">
    <property type="nucleotide sequence ID" value="XM_002501374.1"/>
</dbReference>
<evidence type="ECO:0000313" key="3">
    <source>
        <dbReference type="EMBL" id="ACO62678.1"/>
    </source>
</evidence>
<dbReference type="Proteomes" id="UP000002009">
    <property type="component" value="Chromosome 4"/>
</dbReference>
<dbReference type="InterPro" id="IPR004147">
    <property type="entry name" value="ABC1_dom"/>
</dbReference>
<dbReference type="Gene3D" id="1.10.510.10">
    <property type="entry name" value="Transferase(Phosphotransferase) domain 1"/>
    <property type="match status" value="1"/>
</dbReference>
<evidence type="ECO:0000313" key="4">
    <source>
        <dbReference type="Proteomes" id="UP000002009"/>
    </source>
</evidence>
<name>C1E482_MICCC</name>
<feature type="compositionally biased region" description="Basic residues" evidence="1">
    <location>
        <begin position="98"/>
        <end position="108"/>
    </location>
</feature>
<reference evidence="3 4" key="1">
    <citation type="journal article" date="2009" name="Science">
        <title>Green evolution and dynamic adaptations revealed by genomes of the marine picoeukaryotes Micromonas.</title>
        <authorList>
            <person name="Worden A.Z."/>
            <person name="Lee J.H."/>
            <person name="Mock T."/>
            <person name="Rouze P."/>
            <person name="Simmons M.P."/>
            <person name="Aerts A.L."/>
            <person name="Allen A.E."/>
            <person name="Cuvelier M.L."/>
            <person name="Derelle E."/>
            <person name="Everett M.V."/>
            <person name="Foulon E."/>
            <person name="Grimwood J."/>
            <person name="Gundlach H."/>
            <person name="Henrissat B."/>
            <person name="Napoli C."/>
            <person name="McDonald S.M."/>
            <person name="Parker M.S."/>
            <person name="Rombauts S."/>
            <person name="Salamov A."/>
            <person name="Von Dassow P."/>
            <person name="Badger J.H."/>
            <person name="Coutinho P.M."/>
            <person name="Demir E."/>
            <person name="Dubchak I."/>
            <person name="Gentemann C."/>
            <person name="Eikrem W."/>
            <person name="Gready J.E."/>
            <person name="John U."/>
            <person name="Lanier W."/>
            <person name="Lindquist E.A."/>
            <person name="Lucas S."/>
            <person name="Mayer K.F."/>
            <person name="Moreau H."/>
            <person name="Not F."/>
            <person name="Otillar R."/>
            <person name="Panaud O."/>
            <person name="Pangilinan J."/>
            <person name="Paulsen I."/>
            <person name="Piegu B."/>
            <person name="Poliakov A."/>
            <person name="Robbens S."/>
            <person name="Schmutz J."/>
            <person name="Toulza E."/>
            <person name="Wyss T."/>
            <person name="Zelensky A."/>
            <person name="Zhou K."/>
            <person name="Armbrust E.V."/>
            <person name="Bhattacharya D."/>
            <person name="Goodenough U.W."/>
            <person name="Van de Peer Y."/>
            <person name="Grigoriev I.V."/>
        </authorList>
    </citation>
    <scope>NUCLEOTIDE SEQUENCE [LARGE SCALE GENOMIC DNA]</scope>
    <source>
        <strain evidence="4">RCC299 / NOUM17</strain>
    </source>
</reference>
<dbReference type="SUPFAM" id="SSF56112">
    <property type="entry name" value="Protein kinase-like (PK-like)"/>
    <property type="match status" value="1"/>
</dbReference>
<proteinExistence type="predicted"/>
<feature type="compositionally biased region" description="Low complexity" evidence="1">
    <location>
        <begin position="75"/>
        <end position="93"/>
    </location>
</feature>